<dbReference type="HAMAP" id="MF_00310">
    <property type="entry name" value="ATP_synth_B_arch"/>
    <property type="match status" value="1"/>
</dbReference>
<feature type="compositionally biased region" description="Polar residues" evidence="8">
    <location>
        <begin position="1181"/>
        <end position="1194"/>
    </location>
</feature>
<reference evidence="12 13" key="1">
    <citation type="journal article" date="2011" name="J. Gen. Appl. Microbiol.">
        <title>Draft genome sequencing of the enigmatic yeast Saitoella complicata.</title>
        <authorList>
            <person name="Nishida H."/>
            <person name="Hamamoto M."/>
            <person name="Sugiyama J."/>
        </authorList>
    </citation>
    <scope>NUCLEOTIDE SEQUENCE [LARGE SCALE GENOMIC DNA]</scope>
    <source>
        <strain evidence="12 13">NRRL Y-17804</strain>
    </source>
</reference>
<dbReference type="InterPro" id="IPR005011">
    <property type="entry name" value="SNU66/SART1"/>
</dbReference>
<dbReference type="InterPro" id="IPR027417">
    <property type="entry name" value="P-loop_NTPase"/>
</dbReference>
<evidence type="ECO:0000256" key="3">
    <source>
        <dbReference type="ARBA" id="ARBA00022448"/>
    </source>
</evidence>
<dbReference type="GO" id="GO:0000398">
    <property type="term" value="P:mRNA splicing, via spliceosome"/>
    <property type="evidence" value="ECO:0007669"/>
    <property type="project" value="InterPro"/>
</dbReference>
<dbReference type="CDD" id="cd18112">
    <property type="entry name" value="ATP-synt_V_A-type_beta_C"/>
    <property type="match status" value="1"/>
</dbReference>
<keyword evidence="4" id="KW-0375">Hydrogen ion transport</keyword>
<comment type="caution">
    <text evidence="12">The sequence shown here is derived from an EMBL/GenBank/DDBJ whole genome shotgun (WGS) entry which is preliminary data.</text>
</comment>
<evidence type="ECO:0000256" key="2">
    <source>
        <dbReference type="ARBA" id="ARBA00013419"/>
    </source>
</evidence>
<dbReference type="InterPro" id="IPR020003">
    <property type="entry name" value="ATPase_a/bsu_AS"/>
</dbReference>
<feature type="region of interest" description="Disordered" evidence="8">
    <location>
        <begin position="294"/>
        <end position="329"/>
    </location>
</feature>
<accession>A0A0E9NM83</accession>
<dbReference type="GO" id="GO:0046034">
    <property type="term" value="P:ATP metabolic process"/>
    <property type="evidence" value="ECO:0007669"/>
    <property type="project" value="InterPro"/>
</dbReference>
<feature type="compositionally biased region" description="Basic residues" evidence="8">
    <location>
        <begin position="295"/>
        <end position="306"/>
    </location>
</feature>
<evidence type="ECO:0000313" key="13">
    <source>
        <dbReference type="Proteomes" id="UP000033140"/>
    </source>
</evidence>
<dbReference type="GO" id="GO:0046540">
    <property type="term" value="C:U4/U6 x U5 tri-snRNP complex"/>
    <property type="evidence" value="ECO:0007669"/>
    <property type="project" value="InterPro"/>
</dbReference>
<dbReference type="GO" id="GO:0033180">
    <property type="term" value="C:proton-transporting V-type ATPase, V1 domain"/>
    <property type="evidence" value="ECO:0007669"/>
    <property type="project" value="InterPro"/>
</dbReference>
<evidence type="ECO:0000256" key="1">
    <source>
        <dbReference type="ARBA" id="ARBA00008936"/>
    </source>
</evidence>
<name>A0A0E9NM83_SAICN</name>
<keyword evidence="3" id="KW-0813">Transport</keyword>
<dbReference type="InterPro" id="IPR055190">
    <property type="entry name" value="ATP-synt_VA_C"/>
</dbReference>
<evidence type="ECO:0000256" key="6">
    <source>
        <dbReference type="ARBA" id="ARBA00029427"/>
    </source>
</evidence>
<dbReference type="InterPro" id="IPR022879">
    <property type="entry name" value="V-ATPase_su_B/beta"/>
</dbReference>
<dbReference type="Pfam" id="PF00006">
    <property type="entry name" value="ATP-synt_ab"/>
    <property type="match status" value="1"/>
</dbReference>
<feature type="compositionally biased region" description="Basic and acidic residues" evidence="8">
    <location>
        <begin position="58"/>
        <end position="88"/>
    </location>
</feature>
<feature type="domain" description="ATP synthase A/B type C-terminal" evidence="11">
    <location>
        <begin position="1056"/>
        <end position="1155"/>
    </location>
</feature>
<evidence type="ECO:0000313" key="12">
    <source>
        <dbReference type="EMBL" id="GAO50811.1"/>
    </source>
</evidence>
<proteinExistence type="inferred from homology"/>
<dbReference type="InterPro" id="IPR000194">
    <property type="entry name" value="ATPase_F1/V1/A1_a/bsu_nucl-bd"/>
</dbReference>
<evidence type="ECO:0000256" key="7">
    <source>
        <dbReference type="ARBA" id="ARBA00030314"/>
    </source>
</evidence>
<evidence type="ECO:0000256" key="5">
    <source>
        <dbReference type="ARBA" id="ARBA00023065"/>
    </source>
</evidence>
<dbReference type="NCBIfam" id="TIGR01040">
    <property type="entry name" value="V-ATPase_V1_B"/>
    <property type="match status" value="1"/>
</dbReference>
<evidence type="ECO:0000256" key="8">
    <source>
        <dbReference type="SAM" id="MobiDB-lite"/>
    </source>
</evidence>
<dbReference type="GO" id="GO:0046961">
    <property type="term" value="F:proton-transporting ATPase activity, rotational mechanism"/>
    <property type="evidence" value="ECO:0007669"/>
    <property type="project" value="InterPro"/>
</dbReference>
<dbReference type="NCBIfam" id="NF003235">
    <property type="entry name" value="PRK04196.1"/>
    <property type="match status" value="1"/>
</dbReference>
<dbReference type="GO" id="GO:0007035">
    <property type="term" value="P:vacuolar acidification"/>
    <property type="evidence" value="ECO:0007669"/>
    <property type="project" value="TreeGrafter"/>
</dbReference>
<comment type="similarity">
    <text evidence="1">Belongs to the ATPase alpha/beta chains family.</text>
</comment>
<dbReference type="FunFam" id="3.40.50.12240:FF:000001">
    <property type="entry name" value="V-type proton ATPase subunit B, brain"/>
    <property type="match status" value="1"/>
</dbReference>
<dbReference type="STRING" id="698492.A0A0E9NM83"/>
<protein>
    <recommendedName>
        <fullName evidence="2">V-type proton ATPase subunit B</fullName>
    </recommendedName>
    <alternativeName>
        <fullName evidence="7">Vacuolar proton pump subunit B</fullName>
    </alternativeName>
</protein>
<dbReference type="EMBL" id="BACD03000037">
    <property type="protein sequence ID" value="GAO50811.1"/>
    <property type="molecule type" value="Genomic_DNA"/>
</dbReference>
<reference evidence="12 13" key="2">
    <citation type="journal article" date="2014" name="J. Gen. Appl. Microbiol.">
        <title>The early diverging ascomycetous budding yeast Saitoella complicata has three histone deacetylases belonging to the Clr6, Hos2, and Rpd3 lineages.</title>
        <authorList>
            <person name="Nishida H."/>
            <person name="Matsumoto T."/>
            <person name="Kondo S."/>
            <person name="Hamamoto M."/>
            <person name="Yoshikawa H."/>
        </authorList>
    </citation>
    <scope>NUCLEOTIDE SEQUENCE [LARGE SCALE GENOMIC DNA]</scope>
    <source>
        <strain evidence="12 13">NRRL Y-17804</strain>
    </source>
</reference>
<feature type="compositionally biased region" description="Basic and acidic residues" evidence="8">
    <location>
        <begin position="1158"/>
        <end position="1170"/>
    </location>
</feature>
<dbReference type="Gene3D" id="3.40.50.12240">
    <property type="match status" value="1"/>
</dbReference>
<dbReference type="PANTHER" id="PTHR43389:SF4">
    <property type="entry name" value="V-TYPE PROTON ATPASE SUBUNIT B"/>
    <property type="match status" value="1"/>
</dbReference>
<dbReference type="CDD" id="cd01135">
    <property type="entry name" value="V_A-ATPase_B"/>
    <property type="match status" value="1"/>
</dbReference>
<reference evidence="12 13" key="3">
    <citation type="journal article" date="2015" name="Genome Announc.">
        <title>Draft Genome Sequence of the Archiascomycetous Yeast Saitoella complicata.</title>
        <authorList>
            <person name="Yamauchi K."/>
            <person name="Kondo S."/>
            <person name="Hamamoto M."/>
            <person name="Takahashi Y."/>
            <person name="Ogura Y."/>
            <person name="Hayashi T."/>
            <person name="Nishida H."/>
        </authorList>
    </citation>
    <scope>NUCLEOTIDE SEQUENCE [LARGE SCALE GENOMIC DNA]</scope>
    <source>
        <strain evidence="12 13">NRRL Y-17804</strain>
    </source>
</reference>
<sequence>MSAMVPEQPERDSAAESLSIEETNKIRISLGLKPIPIPGAAATVDGVRTDAPPSTQTEEERAVANLRRLREEEQKEADARAAKNRIEKARDRMKRYEKLKGKTLGDAEEEDAMDVKKWIKRSKKKELEMAKRRAEELEKQDEVFQQTEYTAADMAGVRVGHDVDEFAAGEGAILTLKDQGILDEEDGDELENIAMVERAKVEKNLENKKKKTYVGYDDAEFEDEPGAERKILSKYDEELEGPKKRGFVLDGTAGPIETPEQRQQVIAERLKRTVVSLDYDNPTEAGSDYAELKIRKGKKKRPKNMRQKSDEDSLLPVADPSAMEVDDAPAVRVARPKRNLDDVNFIDDEDLQASLARQRRLAMKKRKILRPEDIAEQVKEATPAVEAEEETGGLVIDDTSEFVRGLQVPVKEERRERMDIDEPVEPPVEDVDMADVKEEEIEVKQEPTESEQLTRNEMTGLEEEPLVASGLGATLNMLRSKGLVARADDETARILEEQRKREEWIAETRKARAVAELEIKKKREADRKSGKFDRMSAREREAYGQQENRMREAAEARLEIERFKNYTPSVNLTYTDEFGRNMNEKEAFKHLSHQFHGKGSGKKKTEKRLEKIEKEKKLERVAAGDTSSALLEGVKKEGKLRLQRRTIEAAFIQHSPRTEATINMSDPRMSAAEAFAINAKAVTQNYDQRVNPRLKYNTVSGITGPLVILDNVKYPRYNEIVNLTLPDGTRRVGQVLEVRGKKAVVQVFEGTSGVDVKKTTVEFTGESMRLPVSEDMLGRVFNGSGQAIDKGPKVFAEDHLDINGSPINPYSRIYPEEMIQTGISAIDTMNSIARGQKIPVFSAAGLPHNEIAAQICRQAGLVKSPTSKGVHDDHEDNFSIVFAAMGVNMETARFFRQDFQENGSLDRVTLFLNLANDPTIERIITPRLALTTAEYLAYQTEKHVLTILTDMSSYADALREVSAAREEVPGRRGYPGYMYTDLSTIYERAGRVEGRNGSITQIPILTMPNDDITHPIPDLTGYITEGQIFVDRQLHNRQIYPPINVLPSLSRLMKSAIGEGLTRKDHGDVSNQLYAKYAIGRDAAAMKAVVGEDALSQEDKLSLEFLEKFEHTFIAQGPYESRTIFESLDLAWSLLRIFPKEMLNRVSPKLIEEFYQRERKSARRGNKDTRDNEDDEVVSAAAQNSTQTPNLIDA</sequence>
<dbReference type="Proteomes" id="UP000033140">
    <property type="component" value="Unassembled WGS sequence"/>
</dbReference>
<feature type="domain" description="ATPase F1/V1/A1 complex alpha/beta subunit nucleotide-binding" evidence="9">
    <location>
        <begin position="822"/>
        <end position="1050"/>
    </location>
</feature>
<dbReference type="CDD" id="cd18118">
    <property type="entry name" value="ATP-synt_V_A-type_beta_N"/>
    <property type="match status" value="1"/>
</dbReference>
<dbReference type="InterPro" id="IPR004100">
    <property type="entry name" value="ATPase_F1/V1/A1_a/bsu_N"/>
</dbReference>
<dbReference type="Pfam" id="PF03343">
    <property type="entry name" value="SART-1"/>
    <property type="match status" value="1"/>
</dbReference>
<evidence type="ECO:0000259" key="9">
    <source>
        <dbReference type="Pfam" id="PF00006"/>
    </source>
</evidence>
<keyword evidence="5" id="KW-0406">Ion transport</keyword>
<dbReference type="Pfam" id="PF22919">
    <property type="entry name" value="ATP-synt_VA_C"/>
    <property type="match status" value="1"/>
</dbReference>
<dbReference type="Pfam" id="PF02874">
    <property type="entry name" value="ATP-synt_ab_N"/>
    <property type="match status" value="1"/>
</dbReference>
<dbReference type="PROSITE" id="PS00152">
    <property type="entry name" value="ATPASE_ALPHA_BETA"/>
    <property type="match status" value="1"/>
</dbReference>
<dbReference type="SUPFAM" id="SSF52540">
    <property type="entry name" value="P-loop containing nucleoside triphosphate hydrolases"/>
    <property type="match status" value="1"/>
</dbReference>
<dbReference type="GO" id="GO:0005774">
    <property type="term" value="C:vacuolar membrane"/>
    <property type="evidence" value="ECO:0007669"/>
    <property type="project" value="UniProtKB-SubCell"/>
</dbReference>
<evidence type="ECO:0000259" key="10">
    <source>
        <dbReference type="Pfam" id="PF02874"/>
    </source>
</evidence>
<gene>
    <name evidence="12" type="ORF">G7K_4932-t1</name>
</gene>
<dbReference type="GO" id="GO:0005524">
    <property type="term" value="F:ATP binding"/>
    <property type="evidence" value="ECO:0007669"/>
    <property type="project" value="InterPro"/>
</dbReference>
<comment type="subcellular location">
    <subcellularLocation>
        <location evidence="6">Vacuole membrane</location>
        <topology evidence="6">Peripheral membrane protein</topology>
        <orientation evidence="6">Cytoplasmic side</orientation>
    </subcellularLocation>
</comment>
<dbReference type="InterPro" id="IPR045347">
    <property type="entry name" value="HIND"/>
</dbReference>
<evidence type="ECO:0000256" key="4">
    <source>
        <dbReference type="ARBA" id="ARBA00022781"/>
    </source>
</evidence>
<feature type="domain" description="ATPase F1/V1/A1 complex alpha/beta subunit N-terminal" evidence="10">
    <location>
        <begin position="699"/>
        <end position="765"/>
    </location>
</feature>
<dbReference type="InterPro" id="IPR005723">
    <property type="entry name" value="ATPase_V1-cplx_bsu"/>
</dbReference>
<feature type="region of interest" description="Disordered" evidence="8">
    <location>
        <begin position="37"/>
        <end position="88"/>
    </location>
</feature>
<keyword evidence="13" id="KW-1185">Reference proteome</keyword>
<dbReference type="AlphaFoldDB" id="A0A0E9NM83"/>
<dbReference type="PANTHER" id="PTHR43389">
    <property type="entry name" value="V-TYPE PROTON ATPASE SUBUNIT B"/>
    <property type="match status" value="1"/>
</dbReference>
<evidence type="ECO:0000259" key="11">
    <source>
        <dbReference type="Pfam" id="PF22919"/>
    </source>
</evidence>
<organism evidence="12 13">
    <name type="scientific">Saitoella complicata (strain BCRC 22490 / CBS 7301 / JCM 7358 / NBRC 10748 / NRRL Y-17804)</name>
    <dbReference type="NCBI Taxonomy" id="698492"/>
    <lineage>
        <taxon>Eukaryota</taxon>
        <taxon>Fungi</taxon>
        <taxon>Dikarya</taxon>
        <taxon>Ascomycota</taxon>
        <taxon>Taphrinomycotina</taxon>
        <taxon>Taphrinomycotina incertae sedis</taxon>
        <taxon>Saitoella</taxon>
    </lineage>
</organism>
<dbReference type="Pfam" id="PF19252">
    <property type="entry name" value="HIND"/>
    <property type="match status" value="1"/>
</dbReference>
<feature type="region of interest" description="Disordered" evidence="8">
    <location>
        <begin position="1158"/>
        <end position="1194"/>
    </location>
</feature>